<evidence type="ECO:0000313" key="1">
    <source>
        <dbReference type="EMBL" id="JAD48470.1"/>
    </source>
</evidence>
<protein>
    <submittedName>
        <fullName evidence="1">Uncharacterized protein</fullName>
    </submittedName>
</protein>
<name>A0A0A9AHN0_ARUDO</name>
<dbReference type="AlphaFoldDB" id="A0A0A9AHN0"/>
<accession>A0A0A9AHN0</accession>
<dbReference type="EMBL" id="GBRH01249425">
    <property type="protein sequence ID" value="JAD48470.1"/>
    <property type="molecule type" value="Transcribed_RNA"/>
</dbReference>
<reference evidence="1" key="2">
    <citation type="journal article" date="2015" name="Data Brief">
        <title>Shoot transcriptome of the giant reed, Arundo donax.</title>
        <authorList>
            <person name="Barrero R.A."/>
            <person name="Guerrero F.D."/>
            <person name="Moolhuijzen P."/>
            <person name="Goolsby J.A."/>
            <person name="Tidwell J."/>
            <person name="Bellgard S.E."/>
            <person name="Bellgard M.I."/>
        </authorList>
    </citation>
    <scope>NUCLEOTIDE SEQUENCE</scope>
    <source>
        <tissue evidence="1">Shoot tissue taken approximately 20 cm above the soil surface</tissue>
    </source>
</reference>
<proteinExistence type="predicted"/>
<reference evidence="1" key="1">
    <citation type="submission" date="2014-09" db="EMBL/GenBank/DDBJ databases">
        <authorList>
            <person name="Magalhaes I.L.F."/>
            <person name="Oliveira U."/>
            <person name="Santos F.R."/>
            <person name="Vidigal T.H.D.A."/>
            <person name="Brescovit A.D."/>
            <person name="Santos A.J."/>
        </authorList>
    </citation>
    <scope>NUCLEOTIDE SEQUENCE</scope>
    <source>
        <tissue evidence="1">Shoot tissue taken approximately 20 cm above the soil surface</tissue>
    </source>
</reference>
<sequence>MHQYLFLRALMTVSQHCTAVTVVIPVTTKGDG</sequence>
<organism evidence="1">
    <name type="scientific">Arundo donax</name>
    <name type="common">Giant reed</name>
    <name type="synonym">Donax arundinaceus</name>
    <dbReference type="NCBI Taxonomy" id="35708"/>
    <lineage>
        <taxon>Eukaryota</taxon>
        <taxon>Viridiplantae</taxon>
        <taxon>Streptophyta</taxon>
        <taxon>Embryophyta</taxon>
        <taxon>Tracheophyta</taxon>
        <taxon>Spermatophyta</taxon>
        <taxon>Magnoliopsida</taxon>
        <taxon>Liliopsida</taxon>
        <taxon>Poales</taxon>
        <taxon>Poaceae</taxon>
        <taxon>PACMAD clade</taxon>
        <taxon>Arundinoideae</taxon>
        <taxon>Arundineae</taxon>
        <taxon>Arundo</taxon>
    </lineage>
</organism>